<dbReference type="InterPro" id="IPR000629">
    <property type="entry name" value="RNA-helicase_DEAD-box_CS"/>
</dbReference>
<evidence type="ECO:0000256" key="5">
    <source>
        <dbReference type="ARBA" id="ARBA00022840"/>
    </source>
</evidence>
<keyword evidence="4 9" id="KW-0347">Helicase</keyword>
<dbReference type="PANTHER" id="PTHR47959:SF10">
    <property type="entry name" value="ATP-DEPENDENT RNA HELICASE RHLB"/>
    <property type="match status" value="1"/>
</dbReference>
<evidence type="ECO:0000259" key="12">
    <source>
        <dbReference type="PROSITE" id="PS51194"/>
    </source>
</evidence>
<evidence type="ECO:0000259" key="13">
    <source>
        <dbReference type="PROSITE" id="PS51195"/>
    </source>
</evidence>
<dbReference type="SUPFAM" id="SSF52540">
    <property type="entry name" value="P-loop containing nucleoside triphosphate hydrolases"/>
    <property type="match status" value="1"/>
</dbReference>
<dbReference type="SMART" id="SM00490">
    <property type="entry name" value="HELICc"/>
    <property type="match status" value="1"/>
</dbReference>
<feature type="domain" description="Helicase C-terminal" evidence="12">
    <location>
        <begin position="239"/>
        <end position="380"/>
    </location>
</feature>
<dbReference type="PROSITE" id="PS51195">
    <property type="entry name" value="Q_MOTIF"/>
    <property type="match status" value="1"/>
</dbReference>
<dbReference type="GO" id="GO:0003723">
    <property type="term" value="F:RNA binding"/>
    <property type="evidence" value="ECO:0007669"/>
    <property type="project" value="UniProtKB-KW"/>
</dbReference>
<evidence type="ECO:0000256" key="8">
    <source>
        <dbReference type="PROSITE-ProRule" id="PRU00552"/>
    </source>
</evidence>
<keyword evidence="1" id="KW-0963">Cytoplasm</keyword>
<reference evidence="14 15" key="1">
    <citation type="submission" date="2019-07" db="EMBL/GenBank/DDBJ databases">
        <title>Insights of Desulfuromonas acetexigens electromicrobiology.</title>
        <authorList>
            <person name="Katuri K."/>
            <person name="Sapireddy V."/>
            <person name="Shaw D.R."/>
            <person name="Saikaly P."/>
        </authorList>
    </citation>
    <scope>NUCLEOTIDE SEQUENCE [LARGE SCALE GENOMIC DNA]</scope>
    <source>
        <strain evidence="14 15">2873</strain>
    </source>
</reference>
<feature type="region of interest" description="Disordered" evidence="10">
    <location>
        <begin position="384"/>
        <end position="423"/>
    </location>
</feature>
<evidence type="ECO:0000256" key="7">
    <source>
        <dbReference type="ARBA" id="ARBA00038437"/>
    </source>
</evidence>
<evidence type="ECO:0000256" key="10">
    <source>
        <dbReference type="SAM" id="MobiDB-lite"/>
    </source>
</evidence>
<comment type="caution">
    <text evidence="14">The sequence shown here is derived from an EMBL/GenBank/DDBJ whole genome shotgun (WGS) entry which is preliminary data.</text>
</comment>
<feature type="domain" description="Helicase ATP-binding" evidence="11">
    <location>
        <begin position="32"/>
        <end position="208"/>
    </location>
</feature>
<dbReference type="Pfam" id="PF00271">
    <property type="entry name" value="Helicase_C"/>
    <property type="match status" value="1"/>
</dbReference>
<keyword evidence="2 9" id="KW-0547">Nucleotide-binding</keyword>
<dbReference type="RefSeq" id="WP_092056137.1">
    <property type="nucleotide sequence ID" value="NZ_FOJJ01000012.1"/>
</dbReference>
<dbReference type="InterPro" id="IPR014014">
    <property type="entry name" value="RNA_helicase_DEAD_Q_motif"/>
</dbReference>
<evidence type="ECO:0000256" key="1">
    <source>
        <dbReference type="ARBA" id="ARBA00022490"/>
    </source>
</evidence>
<dbReference type="AlphaFoldDB" id="A0A550JJB1"/>
<dbReference type="CDD" id="cd00268">
    <property type="entry name" value="DEADc"/>
    <property type="match status" value="1"/>
</dbReference>
<dbReference type="InterPro" id="IPR014001">
    <property type="entry name" value="Helicase_ATP-bd"/>
</dbReference>
<dbReference type="InterPro" id="IPR011545">
    <property type="entry name" value="DEAD/DEAH_box_helicase_dom"/>
</dbReference>
<dbReference type="PANTHER" id="PTHR47959">
    <property type="entry name" value="ATP-DEPENDENT RNA HELICASE RHLE-RELATED"/>
    <property type="match status" value="1"/>
</dbReference>
<dbReference type="SMART" id="SM00487">
    <property type="entry name" value="DEXDc"/>
    <property type="match status" value="1"/>
</dbReference>
<feature type="domain" description="DEAD-box RNA helicase Q" evidence="13">
    <location>
        <begin position="1"/>
        <end position="29"/>
    </location>
</feature>
<dbReference type="InterPro" id="IPR050079">
    <property type="entry name" value="DEAD_box_RNA_helicase"/>
</dbReference>
<evidence type="ECO:0000256" key="6">
    <source>
        <dbReference type="ARBA" id="ARBA00022884"/>
    </source>
</evidence>
<organism evidence="14 15">
    <name type="scientific">Trichloromonas acetexigens</name>
    <dbReference type="NCBI Taxonomy" id="38815"/>
    <lineage>
        <taxon>Bacteria</taxon>
        <taxon>Pseudomonadati</taxon>
        <taxon>Thermodesulfobacteriota</taxon>
        <taxon>Desulfuromonadia</taxon>
        <taxon>Desulfuromonadales</taxon>
        <taxon>Trichloromonadaceae</taxon>
        <taxon>Trichloromonas</taxon>
    </lineage>
</organism>
<dbReference type="HAMAP" id="MF_00661">
    <property type="entry name" value="DEAD_helicase_RhlB"/>
    <property type="match status" value="1"/>
</dbReference>
<evidence type="ECO:0000313" key="15">
    <source>
        <dbReference type="Proteomes" id="UP000317155"/>
    </source>
</evidence>
<proteinExistence type="inferred from homology"/>
<feature type="compositionally biased region" description="Basic residues" evidence="10">
    <location>
        <begin position="405"/>
        <end position="414"/>
    </location>
</feature>
<keyword evidence="6" id="KW-0694">RNA-binding</keyword>
<accession>A0A550JJB1</accession>
<keyword evidence="5 9" id="KW-0067">ATP-binding</keyword>
<comment type="similarity">
    <text evidence="7 9">Belongs to the DEAD box helicase family.</text>
</comment>
<dbReference type="GO" id="GO:0016787">
    <property type="term" value="F:hydrolase activity"/>
    <property type="evidence" value="ECO:0007669"/>
    <property type="project" value="UniProtKB-KW"/>
</dbReference>
<sequence length="423" mass="47494">MKFTELNLPEAVLKGVAEVGFTELTPVQEETIPIALSGKDVAAQAQTGTGKTAAFLVSLFTRLLTSGKRTSNNPRALIMAPTRELVVQIVEDAKGLGAHCPIKVQAIFGGMDYDKQRQALKDGVDIIVATPGRLIDYAKQRVFTFDRIEALVIDEADRMFDMGFIKDLRYILRKLPDFEHRQTMLFSATLSPRVRELAYEFMDLAERVEILPEQVTAERVEQLLYHASRREKFPLLMGLLKKELDAERVLVFVNTKREAEYLTERLKANDLKAAVISGDIPQNKRMRILADFKEGKLTFLVATDVASRGIHIDAVSHVINYDLPQDPEDYVHRIGRTARAGALGKAISFADEDLVFHLPDIEEYIGRKIPSRFPEEDDFFWDYKRGAPRKKAPPAHAKPAAAAAKAKKPRRRGKPRSDGKPSA</sequence>
<dbReference type="Proteomes" id="UP000317155">
    <property type="component" value="Unassembled WGS sequence"/>
</dbReference>
<dbReference type="PROSITE" id="PS00039">
    <property type="entry name" value="DEAD_ATP_HELICASE"/>
    <property type="match status" value="1"/>
</dbReference>
<protein>
    <submittedName>
        <fullName evidence="14">DEAD/DEAH box helicase</fullName>
    </submittedName>
</protein>
<keyword evidence="15" id="KW-1185">Reference proteome</keyword>
<name>A0A550JJB1_9BACT</name>
<dbReference type="EMBL" id="VJVV01000002">
    <property type="protein sequence ID" value="TRO83299.1"/>
    <property type="molecule type" value="Genomic_DNA"/>
</dbReference>
<keyword evidence="3 9" id="KW-0378">Hydrolase</keyword>
<dbReference type="PROSITE" id="PS51194">
    <property type="entry name" value="HELICASE_CTER"/>
    <property type="match status" value="1"/>
</dbReference>
<dbReference type="GO" id="GO:0005524">
    <property type="term" value="F:ATP binding"/>
    <property type="evidence" value="ECO:0007669"/>
    <property type="project" value="UniProtKB-KW"/>
</dbReference>
<evidence type="ECO:0000313" key="14">
    <source>
        <dbReference type="EMBL" id="TRO83299.1"/>
    </source>
</evidence>
<evidence type="ECO:0000256" key="2">
    <source>
        <dbReference type="ARBA" id="ARBA00022741"/>
    </source>
</evidence>
<evidence type="ECO:0000256" key="3">
    <source>
        <dbReference type="ARBA" id="ARBA00022801"/>
    </source>
</evidence>
<dbReference type="Pfam" id="PF00270">
    <property type="entry name" value="DEAD"/>
    <property type="match status" value="1"/>
</dbReference>
<dbReference type="InterPro" id="IPR023554">
    <property type="entry name" value="RNA_helicase_ATP-dep_RhlB"/>
</dbReference>
<feature type="short sequence motif" description="Q motif" evidence="8">
    <location>
        <begin position="1"/>
        <end position="29"/>
    </location>
</feature>
<dbReference type="GO" id="GO:0005829">
    <property type="term" value="C:cytosol"/>
    <property type="evidence" value="ECO:0007669"/>
    <property type="project" value="TreeGrafter"/>
</dbReference>
<dbReference type="OrthoDB" id="9805696at2"/>
<evidence type="ECO:0000259" key="11">
    <source>
        <dbReference type="PROSITE" id="PS51192"/>
    </source>
</evidence>
<evidence type="ECO:0000256" key="4">
    <source>
        <dbReference type="ARBA" id="ARBA00022806"/>
    </source>
</evidence>
<dbReference type="CDD" id="cd18787">
    <property type="entry name" value="SF2_C_DEAD"/>
    <property type="match status" value="1"/>
</dbReference>
<dbReference type="InterPro" id="IPR027417">
    <property type="entry name" value="P-loop_NTPase"/>
</dbReference>
<dbReference type="Gene3D" id="3.40.50.300">
    <property type="entry name" value="P-loop containing nucleotide triphosphate hydrolases"/>
    <property type="match status" value="2"/>
</dbReference>
<evidence type="ECO:0000256" key="9">
    <source>
        <dbReference type="RuleBase" id="RU000492"/>
    </source>
</evidence>
<dbReference type="PROSITE" id="PS51192">
    <property type="entry name" value="HELICASE_ATP_BIND_1"/>
    <property type="match status" value="1"/>
</dbReference>
<dbReference type="GO" id="GO:0003724">
    <property type="term" value="F:RNA helicase activity"/>
    <property type="evidence" value="ECO:0007669"/>
    <property type="project" value="InterPro"/>
</dbReference>
<gene>
    <name evidence="14" type="ORF">FL622_04230</name>
</gene>
<dbReference type="InterPro" id="IPR044742">
    <property type="entry name" value="DEAD/DEAH_RhlB"/>
</dbReference>
<feature type="compositionally biased region" description="Low complexity" evidence="10">
    <location>
        <begin position="394"/>
        <end position="404"/>
    </location>
</feature>
<dbReference type="InterPro" id="IPR001650">
    <property type="entry name" value="Helicase_C-like"/>
</dbReference>